<keyword evidence="1" id="KW-0812">Transmembrane</keyword>
<sequence length="324" mass="34814">MPRPRSLMRSLAAKWRSGDGERWHNGMRTSLERIGAVAGGLLVFGTVAGLLDVTGWAALVLVLLGGGGFAVAVGRWRSSSLHAFAGAVVAFVCLIGIGFLKVSDKPGLGFDGSPLDVAVSASAHNCGTGWVFPVAPDKLTTVDEDDPWEWAKKLGGVPARALPITLTVDTEGKDKVTLHDLRVVGVKRSAPATGTHVAFACGGDTVYRWMGVDLDADPPQRTFKVQEAFAEEYPPAERKPIAFPYVVSSSDPESFLIATTTSRYSVEFYLEIDWALHGRTGTMRIDDNGSPFRVRAVSPGTPDCIYVSDEKPFGDSSDRCPEMR</sequence>
<feature type="transmembrane region" description="Helical" evidence="1">
    <location>
        <begin position="56"/>
        <end position="74"/>
    </location>
</feature>
<reference evidence="2 3" key="1">
    <citation type="submission" date="2023-06" db="EMBL/GenBank/DDBJ databases">
        <authorList>
            <person name="Yushchuk O."/>
            <person name="Binda E."/>
            <person name="Ruckert-Reed C."/>
            <person name="Fedorenko V."/>
            <person name="Kalinowski J."/>
            <person name="Marinelli F."/>
        </authorList>
    </citation>
    <scope>NUCLEOTIDE SEQUENCE [LARGE SCALE GENOMIC DNA]</scope>
    <source>
        <strain evidence="2 3">NRRL 3884</strain>
    </source>
</reference>
<gene>
    <name evidence="2" type="ORF">ACTOB_005032</name>
</gene>
<evidence type="ECO:0000313" key="2">
    <source>
        <dbReference type="EMBL" id="WIM93067.1"/>
    </source>
</evidence>
<dbReference type="EMBL" id="CP126980">
    <property type="protein sequence ID" value="WIM93067.1"/>
    <property type="molecule type" value="Genomic_DNA"/>
</dbReference>
<accession>A0ABY8W6C9</accession>
<dbReference type="Proteomes" id="UP001240150">
    <property type="component" value="Chromosome"/>
</dbReference>
<protein>
    <submittedName>
        <fullName evidence="2">Uncharacterized protein</fullName>
    </submittedName>
</protein>
<keyword evidence="1" id="KW-0472">Membrane</keyword>
<proteinExistence type="predicted"/>
<keyword evidence="1" id="KW-1133">Transmembrane helix</keyword>
<organism evidence="2 3">
    <name type="scientific">Actinoplanes oblitus</name>
    <dbReference type="NCBI Taxonomy" id="3040509"/>
    <lineage>
        <taxon>Bacteria</taxon>
        <taxon>Bacillati</taxon>
        <taxon>Actinomycetota</taxon>
        <taxon>Actinomycetes</taxon>
        <taxon>Micromonosporales</taxon>
        <taxon>Micromonosporaceae</taxon>
        <taxon>Actinoplanes</taxon>
    </lineage>
</organism>
<name>A0ABY8W6C9_9ACTN</name>
<feature type="transmembrane region" description="Helical" evidence="1">
    <location>
        <begin position="81"/>
        <end position="100"/>
    </location>
</feature>
<dbReference type="RefSeq" id="WP_284914275.1">
    <property type="nucleotide sequence ID" value="NZ_CP126980.1"/>
</dbReference>
<keyword evidence="3" id="KW-1185">Reference proteome</keyword>
<feature type="transmembrane region" description="Helical" evidence="1">
    <location>
        <begin position="31"/>
        <end position="50"/>
    </location>
</feature>
<evidence type="ECO:0000313" key="3">
    <source>
        <dbReference type="Proteomes" id="UP001240150"/>
    </source>
</evidence>
<evidence type="ECO:0000256" key="1">
    <source>
        <dbReference type="SAM" id="Phobius"/>
    </source>
</evidence>